<dbReference type="EMBL" id="CAUYUJ010014572">
    <property type="protein sequence ID" value="CAK0843351.1"/>
    <property type="molecule type" value="Genomic_DNA"/>
</dbReference>
<accession>A0ABN9TCY4</accession>
<evidence type="ECO:0000313" key="4">
    <source>
        <dbReference type="EMBL" id="CAK0843351.1"/>
    </source>
</evidence>
<feature type="domain" description="RRM" evidence="3">
    <location>
        <begin position="55"/>
        <end position="147"/>
    </location>
</feature>
<dbReference type="SMART" id="SM00360">
    <property type="entry name" value="RRM"/>
    <property type="match status" value="1"/>
</dbReference>
<keyword evidence="5" id="KW-1185">Reference proteome</keyword>
<dbReference type="Pfam" id="PF00076">
    <property type="entry name" value="RRM_1"/>
    <property type="match status" value="1"/>
</dbReference>
<evidence type="ECO:0000256" key="2">
    <source>
        <dbReference type="SAM" id="MobiDB-lite"/>
    </source>
</evidence>
<dbReference type="InterPro" id="IPR035979">
    <property type="entry name" value="RBD_domain_sf"/>
</dbReference>
<proteinExistence type="predicted"/>
<comment type="caution">
    <text evidence="4">The sequence shown here is derived from an EMBL/GenBank/DDBJ whole genome shotgun (WGS) entry which is preliminary data.</text>
</comment>
<dbReference type="Proteomes" id="UP001189429">
    <property type="component" value="Unassembled WGS sequence"/>
</dbReference>
<dbReference type="InterPro" id="IPR006509">
    <property type="entry name" value="RBM39_SF"/>
</dbReference>
<evidence type="ECO:0000313" key="5">
    <source>
        <dbReference type="Proteomes" id="UP001189429"/>
    </source>
</evidence>
<evidence type="ECO:0000259" key="3">
    <source>
        <dbReference type="PROSITE" id="PS50102"/>
    </source>
</evidence>
<feature type="region of interest" description="Disordered" evidence="2">
    <location>
        <begin position="1"/>
        <end position="50"/>
    </location>
</feature>
<reference evidence="4" key="1">
    <citation type="submission" date="2023-10" db="EMBL/GenBank/DDBJ databases">
        <authorList>
            <person name="Chen Y."/>
            <person name="Shah S."/>
            <person name="Dougan E. K."/>
            <person name="Thang M."/>
            <person name="Chan C."/>
        </authorList>
    </citation>
    <scope>NUCLEOTIDE SEQUENCE [LARGE SCALE GENOMIC DNA]</scope>
</reference>
<protein>
    <recommendedName>
        <fullName evidence="3">RRM domain-containing protein</fullName>
    </recommendedName>
</protein>
<dbReference type="SUPFAM" id="SSF54928">
    <property type="entry name" value="RNA-binding domain, RBD"/>
    <property type="match status" value="1"/>
</dbReference>
<keyword evidence="1" id="KW-0694">RNA-binding</keyword>
<dbReference type="InterPro" id="IPR012677">
    <property type="entry name" value="Nucleotide-bd_a/b_plait_sf"/>
</dbReference>
<sequence length="161" mass="17983">RSRSRDRRRQDKGRDDEAAAAAAAADMAEEERQRDLDEDEEERRRLAEQETKMARTVMLTSLTHRSDERDIYEFFSTGAGTVRDVQIIRDARTGRSRGVAYVEMSTGEGMVRAIGLSGQSLKVLLNCAVLVWLLYKGQAIRVQQAQADGGRSTAASQGAYR</sequence>
<gene>
    <name evidence="4" type="ORF">PCOR1329_LOCUS37726</name>
</gene>
<evidence type="ECO:0000256" key="1">
    <source>
        <dbReference type="PROSITE-ProRule" id="PRU00176"/>
    </source>
</evidence>
<name>A0ABN9TCY4_9DINO</name>
<dbReference type="Gene3D" id="3.30.70.330">
    <property type="match status" value="1"/>
</dbReference>
<feature type="non-terminal residue" evidence="4">
    <location>
        <position position="1"/>
    </location>
</feature>
<dbReference type="PROSITE" id="PS50102">
    <property type="entry name" value="RRM"/>
    <property type="match status" value="1"/>
</dbReference>
<feature type="compositionally biased region" description="Basic and acidic residues" evidence="2">
    <location>
        <begin position="8"/>
        <end position="17"/>
    </location>
</feature>
<dbReference type="InterPro" id="IPR000504">
    <property type="entry name" value="RRM_dom"/>
</dbReference>
<dbReference type="PANTHER" id="PTHR48036">
    <property type="entry name" value="SPLICING FACTOR (PAD-1), PUTATIVE (AFU_ORTHOLOGUE AFUA_1G15810)-RELATED"/>
    <property type="match status" value="1"/>
</dbReference>
<organism evidence="4 5">
    <name type="scientific">Prorocentrum cordatum</name>
    <dbReference type="NCBI Taxonomy" id="2364126"/>
    <lineage>
        <taxon>Eukaryota</taxon>
        <taxon>Sar</taxon>
        <taxon>Alveolata</taxon>
        <taxon>Dinophyceae</taxon>
        <taxon>Prorocentrales</taxon>
        <taxon>Prorocentraceae</taxon>
        <taxon>Prorocentrum</taxon>
    </lineage>
</organism>